<organism evidence="11 12">
    <name type="scientific">Fonsecaea erecta</name>
    <dbReference type="NCBI Taxonomy" id="1367422"/>
    <lineage>
        <taxon>Eukaryota</taxon>
        <taxon>Fungi</taxon>
        <taxon>Dikarya</taxon>
        <taxon>Ascomycota</taxon>
        <taxon>Pezizomycotina</taxon>
        <taxon>Eurotiomycetes</taxon>
        <taxon>Chaetothyriomycetidae</taxon>
        <taxon>Chaetothyriales</taxon>
        <taxon>Herpotrichiellaceae</taxon>
        <taxon>Fonsecaea</taxon>
    </lineage>
</organism>
<dbReference type="InterPro" id="IPR027786">
    <property type="entry name" value="Nse4/EID"/>
</dbReference>
<comment type="function">
    <text evidence="7">Component of the SMC5-SMC6 complex, that promotes sister chromatid alignment after DNA damage and facilitates double-stranded DNA breaks (DSBs) repair via homologous recombination between sister chromatids.</text>
</comment>
<feature type="region of interest" description="Disordered" evidence="8">
    <location>
        <begin position="1"/>
        <end position="103"/>
    </location>
</feature>
<feature type="compositionally biased region" description="Acidic residues" evidence="8">
    <location>
        <begin position="465"/>
        <end position="479"/>
    </location>
</feature>
<sequence>MAHLNTQNDRRTSTPPAHPGALDPPSASLEPHDSDSENGHHTADSIRKRKSGMASPLDRTATDPRKRRRIGDGELQSQLTQQKELDPEQLAQDREKRTEERRQVRKDLRSLFSKLSGSRSEYLRPESKGLEETLTQANAIYKNVKETSDATIDSRILVEAADLSFRKINNLILGDVTPRIDVDDFVTKCIAFMRQGHDPGTANGDAPPSTQPSSQSQSQSHRRGRRRQANEEDEGDTMNWEYLGKNACILYNARPCVTGFLLGPLSVQKKVRQQIQRRAREAPTDATRAVRPTRLGDQDQEEESANLPALCTEIARILQMAMYRGIRNARTESEEAPEPLSEAQRREIFRRNVIADNGGVPFFNFCVNPKSFGQTVENMFYVSFLVKEGKVNLGLDSDGLPTLALVKQKPLEERQEVKRSQAIFALDFDIWREIIETFEIKESMIPHRKEQNYDDGTLESAPGENDVDLGEMEPEESDA</sequence>
<dbReference type="Pfam" id="PF15412">
    <property type="entry name" value="Nse4-Nse3_bdg"/>
    <property type="match status" value="1"/>
</dbReference>
<comment type="similarity">
    <text evidence="2 7">Belongs to the NSE4 family.</text>
</comment>
<evidence type="ECO:0000256" key="1">
    <source>
        <dbReference type="ARBA" id="ARBA00004123"/>
    </source>
</evidence>
<comment type="subcellular location">
    <subcellularLocation>
        <location evidence="1 7">Nucleus</location>
    </subcellularLocation>
</comment>
<protein>
    <recommendedName>
        <fullName evidence="7">Non-structural maintenance of chromosomes element 4</fullName>
    </recommendedName>
</protein>
<evidence type="ECO:0000259" key="10">
    <source>
        <dbReference type="Pfam" id="PF15412"/>
    </source>
</evidence>
<keyword evidence="5 7" id="KW-0234">DNA repair</keyword>
<evidence type="ECO:0000256" key="5">
    <source>
        <dbReference type="ARBA" id="ARBA00023204"/>
    </source>
</evidence>
<reference evidence="11 12" key="1">
    <citation type="submission" date="2016-04" db="EMBL/GenBank/DDBJ databases">
        <title>Draft genome of Fonsecaea erecta CBS 125763.</title>
        <authorList>
            <person name="Weiss V.A."/>
            <person name="Vicente V.A."/>
            <person name="Raittz R.T."/>
            <person name="Moreno L.F."/>
            <person name="De Souza E.M."/>
            <person name="Pedrosa F.O."/>
            <person name="Steffens M.B."/>
            <person name="Faoro H."/>
            <person name="Tadra-Sfeir M.Z."/>
            <person name="Najafzadeh M.J."/>
            <person name="Felipe M.S."/>
            <person name="Teixeira M."/>
            <person name="Sun J."/>
            <person name="Xi L."/>
            <person name="Gomes R."/>
            <person name="De Azevedo C.M."/>
            <person name="Salgado C.G."/>
            <person name="Da Silva M.B."/>
            <person name="Nascimento M.F."/>
            <person name="Queiroz-Telles F."/>
            <person name="Attili D.S."/>
            <person name="Gorbushina A."/>
        </authorList>
    </citation>
    <scope>NUCLEOTIDE SEQUENCE [LARGE SCALE GENOMIC DNA]</scope>
    <source>
        <strain evidence="11 12">CBS 125763</strain>
    </source>
</reference>
<feature type="domain" description="Nse4/EID protein Nse3/MAGE-binding" evidence="10">
    <location>
        <begin position="153"/>
        <end position="196"/>
    </location>
</feature>
<evidence type="ECO:0000256" key="3">
    <source>
        <dbReference type="ARBA" id="ARBA00022763"/>
    </source>
</evidence>
<evidence type="ECO:0000256" key="4">
    <source>
        <dbReference type="ARBA" id="ARBA00023172"/>
    </source>
</evidence>
<evidence type="ECO:0000256" key="6">
    <source>
        <dbReference type="ARBA" id="ARBA00023242"/>
    </source>
</evidence>
<keyword evidence="6 7" id="KW-0539">Nucleus</keyword>
<feature type="compositionally biased region" description="Basic and acidic residues" evidence="8">
    <location>
        <begin position="30"/>
        <end position="46"/>
    </location>
</feature>
<feature type="region of interest" description="Disordered" evidence="8">
    <location>
        <begin position="277"/>
        <end position="304"/>
    </location>
</feature>
<evidence type="ECO:0000259" key="9">
    <source>
        <dbReference type="Pfam" id="PF08743"/>
    </source>
</evidence>
<dbReference type="STRING" id="1367422.A0A179A0M4"/>
<dbReference type="PANTHER" id="PTHR16140:SF0">
    <property type="entry name" value="NON-STRUCTURAL MAINTENANCE OF CHROMOSOMES ELEMENT 4"/>
    <property type="match status" value="1"/>
</dbReference>
<dbReference type="GeneID" id="30005125"/>
<evidence type="ECO:0000313" key="11">
    <source>
        <dbReference type="EMBL" id="OAP64983.1"/>
    </source>
</evidence>
<proteinExistence type="inferred from homology"/>
<evidence type="ECO:0000313" key="12">
    <source>
        <dbReference type="Proteomes" id="UP000078343"/>
    </source>
</evidence>
<comment type="caution">
    <text evidence="11">The sequence shown here is derived from an EMBL/GenBank/DDBJ whole genome shotgun (WGS) entry which is preliminary data.</text>
</comment>
<feature type="domain" description="Non-structural maintenance of chromosome element 4 C-terminal" evidence="9">
    <location>
        <begin position="360"/>
        <end position="445"/>
    </location>
</feature>
<evidence type="ECO:0000256" key="8">
    <source>
        <dbReference type="SAM" id="MobiDB-lite"/>
    </source>
</evidence>
<dbReference type="GO" id="GO:0006310">
    <property type="term" value="P:DNA recombination"/>
    <property type="evidence" value="ECO:0007669"/>
    <property type="project" value="UniProtKB-UniRule"/>
</dbReference>
<evidence type="ECO:0000256" key="7">
    <source>
        <dbReference type="RuleBase" id="RU365071"/>
    </source>
</evidence>
<feature type="region of interest" description="Disordered" evidence="8">
    <location>
        <begin position="450"/>
        <end position="479"/>
    </location>
</feature>
<keyword evidence="12" id="KW-1185">Reference proteome</keyword>
<evidence type="ECO:0000256" key="2">
    <source>
        <dbReference type="ARBA" id="ARBA00008997"/>
    </source>
</evidence>
<dbReference type="OrthoDB" id="361242at2759"/>
<dbReference type="InterPro" id="IPR014854">
    <property type="entry name" value="Nse4_C"/>
</dbReference>
<keyword evidence="4 7" id="KW-0233">DNA recombination</keyword>
<comment type="subunit">
    <text evidence="7">Component of the SMC5-SMC6 complex.</text>
</comment>
<dbReference type="RefSeq" id="XP_018698350.1">
    <property type="nucleotide sequence ID" value="XM_018832471.1"/>
</dbReference>
<dbReference type="Proteomes" id="UP000078343">
    <property type="component" value="Unassembled WGS sequence"/>
</dbReference>
<keyword evidence="3 7" id="KW-0227">DNA damage</keyword>
<dbReference type="GO" id="GO:0030915">
    <property type="term" value="C:Smc5-Smc6 complex"/>
    <property type="evidence" value="ECO:0007669"/>
    <property type="project" value="UniProtKB-UniRule"/>
</dbReference>
<dbReference type="GO" id="GO:0005634">
    <property type="term" value="C:nucleus"/>
    <property type="evidence" value="ECO:0007669"/>
    <property type="project" value="UniProtKB-SubCell"/>
</dbReference>
<dbReference type="PANTHER" id="PTHR16140">
    <property type="entry name" value="NON-STRUCTURAL MAINTENANCE OF CHROMOSOMES ELEMENT 4"/>
    <property type="match status" value="1"/>
</dbReference>
<name>A0A179A0M4_9EURO</name>
<dbReference type="Pfam" id="PF08743">
    <property type="entry name" value="Nse4_C"/>
    <property type="match status" value="1"/>
</dbReference>
<feature type="compositionally biased region" description="Basic and acidic residues" evidence="8">
    <location>
        <begin position="83"/>
        <end position="103"/>
    </location>
</feature>
<feature type="region of interest" description="Disordered" evidence="8">
    <location>
        <begin position="196"/>
        <end position="234"/>
    </location>
</feature>
<dbReference type="GO" id="GO:0006281">
    <property type="term" value="P:DNA repair"/>
    <property type="evidence" value="ECO:0007669"/>
    <property type="project" value="UniProtKB-UniRule"/>
</dbReference>
<dbReference type="AlphaFoldDB" id="A0A179A0M4"/>
<accession>A0A179A0M4</accession>
<gene>
    <name evidence="11" type="ORF">AYL99_00955</name>
</gene>
<dbReference type="InterPro" id="IPR029225">
    <property type="entry name" value="Nse4_Nse3-bd"/>
</dbReference>
<dbReference type="EMBL" id="LVYI01000001">
    <property type="protein sequence ID" value="OAP64983.1"/>
    <property type="molecule type" value="Genomic_DNA"/>
</dbReference>